<name>A0ABR3QB12_9TREE</name>
<dbReference type="SUPFAM" id="SSF90209">
    <property type="entry name" value="Ran binding protein zinc finger-like"/>
    <property type="match status" value="2"/>
</dbReference>
<dbReference type="PROSITE" id="PS01358">
    <property type="entry name" value="ZF_RANBP2_1"/>
    <property type="match status" value="1"/>
</dbReference>
<dbReference type="InterPro" id="IPR036443">
    <property type="entry name" value="Znf_RanBP2_sf"/>
</dbReference>
<evidence type="ECO:0000256" key="4">
    <source>
        <dbReference type="PROSITE-ProRule" id="PRU00322"/>
    </source>
</evidence>
<dbReference type="EMBL" id="JBBXJM010000002">
    <property type="protein sequence ID" value="KAL1411904.1"/>
    <property type="molecule type" value="Genomic_DNA"/>
</dbReference>
<keyword evidence="8" id="KW-1185">Reference proteome</keyword>
<feature type="domain" description="RanBP2-type" evidence="6">
    <location>
        <begin position="334"/>
        <end position="363"/>
    </location>
</feature>
<dbReference type="SMART" id="SM00547">
    <property type="entry name" value="ZnF_RBZ"/>
    <property type="match status" value="2"/>
</dbReference>
<feature type="region of interest" description="Disordered" evidence="5">
    <location>
        <begin position="304"/>
        <end position="328"/>
    </location>
</feature>
<accession>A0ABR3QB12</accession>
<evidence type="ECO:0000256" key="1">
    <source>
        <dbReference type="ARBA" id="ARBA00022723"/>
    </source>
</evidence>
<dbReference type="PANTHER" id="PTHR23111:SF41">
    <property type="entry name" value="ZINC FINGER RAN-BINDING DOMAIN-CONTAINING PROTEIN 2-LIKE"/>
    <property type="match status" value="1"/>
</dbReference>
<keyword evidence="1" id="KW-0479">Metal-binding</keyword>
<evidence type="ECO:0000313" key="8">
    <source>
        <dbReference type="Proteomes" id="UP001565368"/>
    </source>
</evidence>
<dbReference type="PROSITE" id="PS50199">
    <property type="entry name" value="ZF_RANBP2_2"/>
    <property type="match status" value="1"/>
</dbReference>
<dbReference type="PANTHER" id="PTHR23111">
    <property type="entry name" value="ZINC FINGER PROTEIN"/>
    <property type="match status" value="1"/>
</dbReference>
<evidence type="ECO:0000256" key="3">
    <source>
        <dbReference type="ARBA" id="ARBA00022833"/>
    </source>
</evidence>
<evidence type="ECO:0000256" key="2">
    <source>
        <dbReference type="ARBA" id="ARBA00022771"/>
    </source>
</evidence>
<sequence>MTVARVPTTTGDRLRRELLRNRELGLIARFCGPNEAAHYWQSADAPFVAPSTGSVPFATYDQYQRIMILQYALFNWVLTEERERFFPRRSLDAGQSRYDSPVCTPSHVYPKLAGHAQVYDLIPVPAVGNGQVGARCERPRTAVAAAVANRAKRGSAASDSSAGDLALRIPNAMELFGAPRSTPTYIAAVEEAYYLVNPLKAPGGRRAKLGEASAADNAAPGAGRPHKAPTHTFIPPTALPSGLVDALVRQLLSTEQFAFLHTRPRGVELPGDFRDGDWICVCNTHNFRRKDHCTRPDCRLPRPPVAAAPPPWHGAQPVPGTGGSPPAQHSMLGDPGDWYCDHCGLCNWTRRAFCLRCCPLHPDNIEEAITKGIVHHEDPIITALGLRDKRARALKKTKVVTTHCPCFGPHHGTRCSNAGLGVPPALWKQYIESQEAMLYDMKMSA</sequence>
<protein>
    <recommendedName>
        <fullName evidence="6">RanBP2-type domain-containing protein</fullName>
    </recommendedName>
</protein>
<evidence type="ECO:0000313" key="7">
    <source>
        <dbReference type="EMBL" id="KAL1411904.1"/>
    </source>
</evidence>
<dbReference type="RefSeq" id="XP_069211848.1">
    <property type="nucleotide sequence ID" value="XM_069351462.1"/>
</dbReference>
<gene>
    <name evidence="7" type="ORF">Q8F55_002890</name>
</gene>
<reference evidence="7 8" key="1">
    <citation type="submission" date="2023-08" db="EMBL/GenBank/DDBJ databases">
        <title>Annotated Genome Sequence of Vanrija albida AlHP1.</title>
        <authorList>
            <person name="Herzog R."/>
        </authorList>
    </citation>
    <scope>NUCLEOTIDE SEQUENCE [LARGE SCALE GENOMIC DNA]</scope>
    <source>
        <strain evidence="7 8">AlHP1</strain>
    </source>
</reference>
<keyword evidence="2 4" id="KW-0863">Zinc-finger</keyword>
<keyword evidence="3" id="KW-0862">Zinc</keyword>
<dbReference type="GeneID" id="95983933"/>
<comment type="caution">
    <text evidence="7">The sequence shown here is derived from an EMBL/GenBank/DDBJ whole genome shotgun (WGS) entry which is preliminary data.</text>
</comment>
<evidence type="ECO:0000256" key="5">
    <source>
        <dbReference type="SAM" id="MobiDB-lite"/>
    </source>
</evidence>
<dbReference type="InterPro" id="IPR001876">
    <property type="entry name" value="Znf_RanBP2"/>
</dbReference>
<evidence type="ECO:0000259" key="6">
    <source>
        <dbReference type="PROSITE" id="PS50199"/>
    </source>
</evidence>
<dbReference type="Proteomes" id="UP001565368">
    <property type="component" value="Unassembled WGS sequence"/>
</dbReference>
<organism evidence="7 8">
    <name type="scientific">Vanrija albida</name>
    <dbReference type="NCBI Taxonomy" id="181172"/>
    <lineage>
        <taxon>Eukaryota</taxon>
        <taxon>Fungi</taxon>
        <taxon>Dikarya</taxon>
        <taxon>Basidiomycota</taxon>
        <taxon>Agaricomycotina</taxon>
        <taxon>Tremellomycetes</taxon>
        <taxon>Trichosporonales</taxon>
        <taxon>Trichosporonaceae</taxon>
        <taxon>Vanrija</taxon>
    </lineage>
</organism>
<dbReference type="Gene3D" id="4.10.1060.10">
    <property type="entry name" value="Zinc finger, RanBP2-type"/>
    <property type="match status" value="1"/>
</dbReference>
<proteinExistence type="predicted"/>